<sequence length="388" mass="43327">MKIIFFTIDCFKGREHLMPWRTILEVAKVMVEYGYEASILNACSNSEDVIDYDWAGSDSSKPVHVCSVIKNNEAIFVQCTELKPEILFIPFTFRDGLTPAKWIAQINCKKIGYMTGGVYDLKSGMLLKKNGGLAAAKPYLMEAITSKCIFAHTLKNIGVSHVIGLTDVSAKAVKRGGFKNVTTIYPGKDSFDEIVPDNSVLDKYDLKGRKWLLFSGAPAPTRGAEVLLEALDSVKDDGVRLVMLMRTDVGSQYKRFEKTLSGLKHPERVKIIKDRLTREQLRAFFGSAWYAILPFIVIPSEVPLTYFELLSCGTPVITFVNGGTTEYLKYGLLTADKSIKGLAITIEKAWSDVALRNSRSDKGKIIMNAHPTWSQVGMEWINLLKQND</sequence>
<dbReference type="Proteomes" id="UP000461276">
    <property type="component" value="Unassembled WGS sequence"/>
</dbReference>
<protein>
    <submittedName>
        <fullName evidence="2">Glycosyltransferase</fullName>
    </submittedName>
</protein>
<dbReference type="PANTHER" id="PTHR12526">
    <property type="entry name" value="GLYCOSYLTRANSFERASE"/>
    <property type="match status" value="1"/>
</dbReference>
<dbReference type="SUPFAM" id="SSF53756">
    <property type="entry name" value="UDP-Glycosyltransferase/glycogen phosphorylase"/>
    <property type="match status" value="1"/>
</dbReference>
<organism evidence="2 3">
    <name type="scientific">Parabacteroides distasonis</name>
    <dbReference type="NCBI Taxonomy" id="823"/>
    <lineage>
        <taxon>Bacteria</taxon>
        <taxon>Pseudomonadati</taxon>
        <taxon>Bacteroidota</taxon>
        <taxon>Bacteroidia</taxon>
        <taxon>Bacteroidales</taxon>
        <taxon>Tannerellaceae</taxon>
        <taxon>Parabacteroides</taxon>
    </lineage>
</organism>
<dbReference type="Gene3D" id="3.40.50.2000">
    <property type="entry name" value="Glycogen Phosphorylase B"/>
    <property type="match status" value="1"/>
</dbReference>
<proteinExistence type="predicted"/>
<dbReference type="GO" id="GO:0016757">
    <property type="term" value="F:glycosyltransferase activity"/>
    <property type="evidence" value="ECO:0007669"/>
    <property type="project" value="InterPro"/>
</dbReference>
<accession>A0A7K0GVU1</accession>
<evidence type="ECO:0000313" key="2">
    <source>
        <dbReference type="EMBL" id="MRY94082.1"/>
    </source>
</evidence>
<dbReference type="AlphaFoldDB" id="A0A7K0GVU1"/>
<comment type="caution">
    <text evidence="2">The sequence shown here is derived from an EMBL/GenBank/DDBJ whole genome shotgun (WGS) entry which is preliminary data.</text>
</comment>
<keyword evidence="2" id="KW-0808">Transferase</keyword>
<dbReference type="PANTHER" id="PTHR12526:SF637">
    <property type="entry name" value="GLYCOSYLTRANSFERASE EPSF-RELATED"/>
    <property type="match status" value="1"/>
</dbReference>
<dbReference type="GeneID" id="69481315"/>
<feature type="domain" description="Glycosyl transferase family 1" evidence="1">
    <location>
        <begin position="207"/>
        <end position="363"/>
    </location>
</feature>
<dbReference type="CDD" id="cd03801">
    <property type="entry name" value="GT4_PimA-like"/>
    <property type="match status" value="1"/>
</dbReference>
<evidence type="ECO:0000313" key="3">
    <source>
        <dbReference type="Proteomes" id="UP000461276"/>
    </source>
</evidence>
<name>A0A7K0GVU1_PARDI</name>
<dbReference type="RefSeq" id="WP_008777771.1">
    <property type="nucleotide sequence ID" value="NZ_JBCPFK010000088.1"/>
</dbReference>
<dbReference type="Pfam" id="PF00534">
    <property type="entry name" value="Glycos_transf_1"/>
    <property type="match status" value="1"/>
</dbReference>
<evidence type="ECO:0000259" key="1">
    <source>
        <dbReference type="Pfam" id="PF00534"/>
    </source>
</evidence>
<dbReference type="InterPro" id="IPR001296">
    <property type="entry name" value="Glyco_trans_1"/>
</dbReference>
<gene>
    <name evidence="2" type="ORF">GKD67_12785</name>
</gene>
<dbReference type="EMBL" id="WKMY01000008">
    <property type="protein sequence ID" value="MRY94082.1"/>
    <property type="molecule type" value="Genomic_DNA"/>
</dbReference>
<reference evidence="2 3" key="1">
    <citation type="journal article" date="2019" name="Nat. Med.">
        <title>A library of human gut bacterial isolates paired with longitudinal multiomics data enables mechanistic microbiome research.</title>
        <authorList>
            <person name="Poyet M."/>
            <person name="Groussin M."/>
            <person name="Gibbons S.M."/>
            <person name="Avila-Pacheco J."/>
            <person name="Jiang X."/>
            <person name="Kearney S.M."/>
            <person name="Perrotta A.R."/>
            <person name="Berdy B."/>
            <person name="Zhao S."/>
            <person name="Lieberman T.D."/>
            <person name="Swanson P.K."/>
            <person name="Smith M."/>
            <person name="Roesemann S."/>
            <person name="Alexander J.E."/>
            <person name="Rich S.A."/>
            <person name="Livny J."/>
            <person name="Vlamakis H."/>
            <person name="Clish C."/>
            <person name="Bullock K."/>
            <person name="Deik A."/>
            <person name="Scott J."/>
            <person name="Pierce K.A."/>
            <person name="Xavier R.J."/>
            <person name="Alm E.J."/>
        </authorList>
    </citation>
    <scope>NUCLEOTIDE SEQUENCE [LARGE SCALE GENOMIC DNA]</scope>
    <source>
        <strain evidence="2 3">BIOML-A9</strain>
    </source>
</reference>